<gene>
    <name evidence="2" type="ORF">CDD82_7562</name>
</gene>
<sequence>MEFPLSSLPNLNRIFDRALQYIDFAHANCNSRGNAYSNSQYYTGFEEGVEAHDLDDDYLGPLDPAMDINSVEPRESWEDQFRPKRYSDDNREDKNEIAQESEKIEYPPKDGSSYVPDEDSSTYKESDVSPVTSLYGGEFSDDSRKHGSSNSGHGNTQSHSNAKVDGQASIEASETGGNPRKFTFNTQEGGVEGSEEAVEKQDNIRESTAALDDLDNFQKASYQPQDLASGSGREEFTADESTQSQFEISTSSPQDVGKSQSSAMVTTKESTSALDSEPTQSQNGGSFLDNGSKDKPTTNNQGSHGKVHVGSNGGDSLDKDAPKVGVDNKGYSSEGYSSNGSREQQTTTGSGGKIGGNSTEVVNYSSY</sequence>
<dbReference type="Proteomes" id="UP000224854">
    <property type="component" value="Unassembled WGS sequence"/>
</dbReference>
<accession>A0A2C5YQV6</accession>
<feature type="compositionally biased region" description="Basic and acidic residues" evidence="1">
    <location>
        <begin position="72"/>
        <end position="108"/>
    </location>
</feature>
<proteinExistence type="predicted"/>
<evidence type="ECO:0000313" key="2">
    <source>
        <dbReference type="EMBL" id="PHH69702.1"/>
    </source>
</evidence>
<comment type="caution">
    <text evidence="2">The sequence shown here is derived from an EMBL/GenBank/DDBJ whole genome shotgun (WGS) entry which is preliminary data.</text>
</comment>
<protein>
    <submittedName>
        <fullName evidence="2">Uncharacterized protein</fullName>
    </submittedName>
</protein>
<feature type="compositionally biased region" description="Polar residues" evidence="1">
    <location>
        <begin position="218"/>
        <end position="228"/>
    </location>
</feature>
<dbReference type="OrthoDB" id="10617456at2759"/>
<feature type="compositionally biased region" description="Polar residues" evidence="1">
    <location>
        <begin position="148"/>
        <end position="161"/>
    </location>
</feature>
<evidence type="ECO:0000313" key="3">
    <source>
        <dbReference type="Proteomes" id="UP000224854"/>
    </source>
</evidence>
<dbReference type="AlphaFoldDB" id="A0A2C5YQV6"/>
<name>A0A2C5YQV6_9HYPO</name>
<evidence type="ECO:0000256" key="1">
    <source>
        <dbReference type="SAM" id="MobiDB-lite"/>
    </source>
</evidence>
<keyword evidence="3" id="KW-1185">Reference proteome</keyword>
<feature type="region of interest" description="Disordered" evidence="1">
    <location>
        <begin position="55"/>
        <end position="367"/>
    </location>
</feature>
<feature type="compositionally biased region" description="Low complexity" evidence="1">
    <location>
        <begin position="330"/>
        <end position="341"/>
    </location>
</feature>
<organism evidence="2 3">
    <name type="scientific">Ophiocordyceps australis</name>
    <dbReference type="NCBI Taxonomy" id="1399860"/>
    <lineage>
        <taxon>Eukaryota</taxon>
        <taxon>Fungi</taxon>
        <taxon>Dikarya</taxon>
        <taxon>Ascomycota</taxon>
        <taxon>Pezizomycotina</taxon>
        <taxon>Sordariomycetes</taxon>
        <taxon>Hypocreomycetidae</taxon>
        <taxon>Hypocreales</taxon>
        <taxon>Ophiocordycipitaceae</taxon>
        <taxon>Ophiocordyceps</taxon>
    </lineage>
</organism>
<reference evidence="2 3" key="1">
    <citation type="submission" date="2017-06" db="EMBL/GenBank/DDBJ databases">
        <title>Ant-infecting Ophiocordyceps genomes reveal a high diversity of potential behavioral manipulation genes and a possible major role for enterotoxins.</title>
        <authorList>
            <person name="De Bekker C."/>
            <person name="Evans H.C."/>
            <person name="Brachmann A."/>
            <person name="Hughes D.P."/>
        </authorList>
    </citation>
    <scope>NUCLEOTIDE SEQUENCE [LARGE SCALE GENOMIC DNA]</scope>
    <source>
        <strain evidence="2 3">1348a</strain>
    </source>
</reference>
<feature type="compositionally biased region" description="Polar residues" evidence="1">
    <location>
        <begin position="356"/>
        <end position="367"/>
    </location>
</feature>
<dbReference type="EMBL" id="NJEU01000899">
    <property type="protein sequence ID" value="PHH69702.1"/>
    <property type="molecule type" value="Genomic_DNA"/>
</dbReference>
<feature type="compositionally biased region" description="Polar residues" evidence="1">
    <location>
        <begin position="239"/>
        <end position="285"/>
    </location>
</feature>